<feature type="coiled-coil region" evidence="1">
    <location>
        <begin position="40"/>
        <end position="74"/>
    </location>
</feature>
<reference evidence="3" key="1">
    <citation type="journal article" date="2010" name="Science">
        <title>Signatures of adaptation to obligate biotrophy in the Hyaloperonospora arabidopsidis genome.</title>
        <authorList>
            <person name="Baxter L."/>
            <person name="Tripathy S."/>
            <person name="Ishaque N."/>
            <person name="Boot N."/>
            <person name="Cabral A."/>
            <person name="Kemen E."/>
            <person name="Thines M."/>
            <person name="Ah-Fong A."/>
            <person name="Anderson R."/>
            <person name="Badejoko W."/>
            <person name="Bittner-Eddy P."/>
            <person name="Boore J.L."/>
            <person name="Chibucos M.C."/>
            <person name="Coates M."/>
            <person name="Dehal P."/>
            <person name="Delehaunty K."/>
            <person name="Dong S."/>
            <person name="Downton P."/>
            <person name="Dumas B."/>
            <person name="Fabro G."/>
            <person name="Fronick C."/>
            <person name="Fuerstenberg S.I."/>
            <person name="Fulton L."/>
            <person name="Gaulin E."/>
            <person name="Govers F."/>
            <person name="Hughes L."/>
            <person name="Humphray S."/>
            <person name="Jiang R.H."/>
            <person name="Judelson H."/>
            <person name="Kamoun S."/>
            <person name="Kyung K."/>
            <person name="Meijer H."/>
            <person name="Minx P."/>
            <person name="Morris P."/>
            <person name="Nelson J."/>
            <person name="Phuntumart V."/>
            <person name="Qutob D."/>
            <person name="Rehmany A."/>
            <person name="Rougon-Cardoso A."/>
            <person name="Ryden P."/>
            <person name="Torto-Alalibo T."/>
            <person name="Studholme D."/>
            <person name="Wang Y."/>
            <person name="Win J."/>
            <person name="Wood J."/>
            <person name="Clifton S.W."/>
            <person name="Rogers J."/>
            <person name="Van den Ackerveken G."/>
            <person name="Jones J.D."/>
            <person name="McDowell J.M."/>
            <person name="Beynon J."/>
            <person name="Tyler B.M."/>
        </authorList>
    </citation>
    <scope>NUCLEOTIDE SEQUENCE [LARGE SCALE GENOMIC DNA]</scope>
    <source>
        <strain evidence="3">Emoy2</strain>
    </source>
</reference>
<keyword evidence="3" id="KW-1185">Reference proteome</keyword>
<evidence type="ECO:0000256" key="1">
    <source>
        <dbReference type="SAM" id="Coils"/>
    </source>
</evidence>
<reference evidence="2" key="2">
    <citation type="submission" date="2015-06" db="UniProtKB">
        <authorList>
            <consortium name="EnsemblProtists"/>
        </authorList>
    </citation>
    <scope>IDENTIFICATION</scope>
    <source>
        <strain evidence="2">Emoy2</strain>
    </source>
</reference>
<organism evidence="2 3">
    <name type="scientific">Hyaloperonospora arabidopsidis (strain Emoy2)</name>
    <name type="common">Downy mildew agent</name>
    <name type="synonym">Peronospora arabidopsidis</name>
    <dbReference type="NCBI Taxonomy" id="559515"/>
    <lineage>
        <taxon>Eukaryota</taxon>
        <taxon>Sar</taxon>
        <taxon>Stramenopiles</taxon>
        <taxon>Oomycota</taxon>
        <taxon>Peronosporomycetes</taxon>
        <taxon>Peronosporales</taxon>
        <taxon>Peronosporaceae</taxon>
        <taxon>Hyaloperonospora</taxon>
    </lineage>
</organism>
<dbReference type="VEuPathDB" id="FungiDB:HpaG805241"/>
<dbReference type="Proteomes" id="UP000011713">
    <property type="component" value="Unassembled WGS sequence"/>
</dbReference>
<evidence type="ECO:0000313" key="2">
    <source>
        <dbReference type="EnsemblProtists" id="HpaP805241"/>
    </source>
</evidence>
<accession>M4BG20</accession>
<protein>
    <submittedName>
        <fullName evidence="2">Uncharacterized protein</fullName>
    </submittedName>
</protein>
<sequence length="79" mass="8466">MGSQTQGIPATSPDTGIGLCDEAASSSLASRVAQEGSTVLDQSVAERKQLREILEQVQRAREHSSTELAQLRKQMNLLG</sequence>
<dbReference type="AlphaFoldDB" id="M4BG20"/>
<dbReference type="EMBL" id="JH598219">
    <property type="status" value="NOT_ANNOTATED_CDS"/>
    <property type="molecule type" value="Genomic_DNA"/>
</dbReference>
<dbReference type="HOGENOM" id="CLU_051764_3_1_1"/>
<dbReference type="InParanoid" id="M4BG20"/>
<evidence type="ECO:0000313" key="3">
    <source>
        <dbReference type="Proteomes" id="UP000011713"/>
    </source>
</evidence>
<proteinExistence type="predicted"/>
<name>M4BG20_HYAAE</name>
<dbReference type="EnsemblProtists" id="HpaT805241">
    <property type="protein sequence ID" value="HpaP805241"/>
    <property type="gene ID" value="HpaG805241"/>
</dbReference>
<keyword evidence="1" id="KW-0175">Coiled coil</keyword>